<keyword evidence="4" id="KW-1185">Reference proteome</keyword>
<feature type="transmembrane region" description="Helical" evidence="2">
    <location>
        <begin position="21"/>
        <end position="43"/>
    </location>
</feature>
<dbReference type="GO" id="GO:0008137">
    <property type="term" value="F:NADH dehydrogenase (ubiquinone) activity"/>
    <property type="evidence" value="ECO:0007669"/>
    <property type="project" value="UniProtKB-UniRule"/>
</dbReference>
<dbReference type="Gene3D" id="1.20.120.1200">
    <property type="entry name" value="NADH-ubiquinone/plastoquinone oxidoreductase chain 6, subunit NuoJ"/>
    <property type="match status" value="1"/>
</dbReference>
<protein>
    <recommendedName>
        <fullName evidence="2">NADH-quinone oxidoreductase subunit J</fullName>
        <ecNumber evidence="2">7.1.1.-</ecNumber>
    </recommendedName>
</protein>
<sequence length="162" mass="17052">MFAIFALITLFGALSVAFQKNLVVAGLCMVLTFFGVAGLYLLLSNPVAAALQIIVYSGAIVVLVLFVIMLLSAHEEEPAGRTMPIQRWGSAVVALALAAGAVRVVLTSGFMQAMKPLKIQGPMNLNLVGVELFRGHLVAFEVAGLLLLATMIGAVALVKKDL</sequence>
<dbReference type="AlphaFoldDB" id="A0AA48KDW9"/>
<comment type="caution">
    <text evidence="2">Lacks conserved residue(s) required for the propagation of feature annotation.</text>
</comment>
<keyword evidence="2" id="KW-0472">Membrane</keyword>
<comment type="function">
    <text evidence="2">NDH-1 shuttles electrons from NADH, via FMN and iron-sulfur (Fe-S) centers, to quinones in the respiratory chain. Couples the redox reaction to proton translocation (for every two electrons transferred, four hydrogen ions are translocated across the cytoplasmic membrane), and thus conserves the redox energy in a proton gradient.</text>
</comment>
<feature type="transmembrane region" description="Helical" evidence="2">
    <location>
        <begin position="92"/>
        <end position="113"/>
    </location>
</feature>
<keyword evidence="2" id="KW-0874">Quinone</keyword>
<keyword evidence="2" id="KW-1003">Cell membrane</keyword>
<reference evidence="3" key="1">
    <citation type="journal article" date="2023" name="Int. J. Syst. Evol. Microbiol.">
        <title>Mesoterricola silvestris gen. nov., sp. nov., Mesoterricola sediminis sp. nov., Geothrix oryzae sp. nov., Geothrix edaphica sp. nov., Geothrix rubra sp. nov., and Geothrix limicola sp. nov., six novel members of Acidobacteriota isolated from soils.</title>
        <authorList>
            <person name="Itoh H."/>
            <person name="Sugisawa Y."/>
            <person name="Mise K."/>
            <person name="Xu Z."/>
            <person name="Kuniyasu M."/>
            <person name="Ushijima N."/>
            <person name="Kawano K."/>
            <person name="Kobayashi E."/>
            <person name="Shiratori Y."/>
            <person name="Masuda Y."/>
            <person name="Senoo K."/>
        </authorList>
    </citation>
    <scope>NUCLEOTIDE SEQUENCE</scope>
    <source>
        <strain evidence="3">W786</strain>
    </source>
</reference>
<organism evidence="3 4">
    <name type="scientific">Mesoterricola sediminis</name>
    <dbReference type="NCBI Taxonomy" id="2927980"/>
    <lineage>
        <taxon>Bacteria</taxon>
        <taxon>Pseudomonadati</taxon>
        <taxon>Acidobacteriota</taxon>
        <taxon>Holophagae</taxon>
        <taxon>Holophagales</taxon>
        <taxon>Holophagaceae</taxon>
        <taxon>Mesoterricola</taxon>
    </lineage>
</organism>
<comment type="similarity">
    <text evidence="1 2">Belongs to the complex I subunit 6 family.</text>
</comment>
<dbReference type="RefSeq" id="WP_316410770.1">
    <property type="nucleotide sequence ID" value="NZ_AP027081.1"/>
</dbReference>
<keyword evidence="2" id="KW-1133">Transmembrane helix</keyword>
<evidence type="ECO:0000313" key="3">
    <source>
        <dbReference type="EMBL" id="BDU78651.1"/>
    </source>
</evidence>
<evidence type="ECO:0000256" key="2">
    <source>
        <dbReference type="RuleBase" id="RU004429"/>
    </source>
</evidence>
<dbReference type="EMBL" id="AP027081">
    <property type="protein sequence ID" value="BDU78651.1"/>
    <property type="molecule type" value="Genomic_DNA"/>
</dbReference>
<keyword evidence="2" id="KW-0520">NAD</keyword>
<dbReference type="InterPro" id="IPR042106">
    <property type="entry name" value="Nuo/plastoQ_OxRdtase_6_NuoJ"/>
</dbReference>
<gene>
    <name evidence="3" type="primary">ndhG</name>
    <name evidence="3" type="ORF">METESE_36090</name>
</gene>
<dbReference type="PANTHER" id="PTHR33269">
    <property type="entry name" value="NADH-UBIQUINONE OXIDOREDUCTASE CHAIN 6"/>
    <property type="match status" value="1"/>
</dbReference>
<dbReference type="InterPro" id="IPR001457">
    <property type="entry name" value="NADH_UbQ/plastoQ_OxRdtase_su6"/>
</dbReference>
<evidence type="ECO:0000313" key="4">
    <source>
        <dbReference type="Proteomes" id="UP001228113"/>
    </source>
</evidence>
<dbReference type="GO" id="GO:0005886">
    <property type="term" value="C:plasma membrane"/>
    <property type="evidence" value="ECO:0007669"/>
    <property type="project" value="UniProtKB-SubCell"/>
</dbReference>
<keyword evidence="2" id="KW-0812">Transmembrane</keyword>
<accession>A0AA48KDW9</accession>
<evidence type="ECO:0000256" key="1">
    <source>
        <dbReference type="ARBA" id="ARBA00005698"/>
    </source>
</evidence>
<comment type="subcellular location">
    <subcellularLocation>
        <location evidence="2">Cell membrane</location>
        <topology evidence="2">Multi-pass membrane protein</topology>
    </subcellularLocation>
</comment>
<dbReference type="GO" id="GO:0048038">
    <property type="term" value="F:quinone binding"/>
    <property type="evidence" value="ECO:0007669"/>
    <property type="project" value="UniProtKB-UniRule"/>
</dbReference>
<proteinExistence type="inferred from homology"/>
<dbReference type="Proteomes" id="UP001228113">
    <property type="component" value="Chromosome"/>
</dbReference>
<dbReference type="EC" id="7.1.1.-" evidence="2"/>
<feature type="transmembrane region" description="Helical" evidence="2">
    <location>
        <begin position="49"/>
        <end position="71"/>
    </location>
</feature>
<dbReference type="PANTHER" id="PTHR33269:SF17">
    <property type="entry name" value="NADH-UBIQUINONE OXIDOREDUCTASE CHAIN 6"/>
    <property type="match status" value="1"/>
</dbReference>
<feature type="transmembrane region" description="Helical" evidence="2">
    <location>
        <begin position="133"/>
        <end position="158"/>
    </location>
</feature>
<name>A0AA48KDW9_9BACT</name>
<dbReference type="Pfam" id="PF00499">
    <property type="entry name" value="Oxidored_q3"/>
    <property type="match status" value="1"/>
</dbReference>
<comment type="catalytic activity">
    <reaction evidence="2">
        <text>a quinone + NADH + 5 H(+)(in) = a quinol + NAD(+) + 4 H(+)(out)</text>
        <dbReference type="Rhea" id="RHEA:57888"/>
        <dbReference type="ChEBI" id="CHEBI:15378"/>
        <dbReference type="ChEBI" id="CHEBI:24646"/>
        <dbReference type="ChEBI" id="CHEBI:57540"/>
        <dbReference type="ChEBI" id="CHEBI:57945"/>
        <dbReference type="ChEBI" id="CHEBI:132124"/>
    </reaction>
</comment>
<dbReference type="KEGG" id="msea:METESE_36090"/>